<feature type="compositionally biased region" description="Polar residues" evidence="1">
    <location>
        <begin position="143"/>
        <end position="159"/>
    </location>
</feature>
<gene>
    <name evidence="3" type="ORF">GIB67_016452</name>
</gene>
<dbReference type="EMBL" id="JACGCM010001511">
    <property type="protein sequence ID" value="KAF6154200.1"/>
    <property type="molecule type" value="Genomic_DNA"/>
</dbReference>
<reference evidence="3 4" key="1">
    <citation type="journal article" date="2020" name="IScience">
        <title>Genome Sequencing of the Endangered Kingdonia uniflora (Circaeasteraceae, Ranunculales) Reveals Potential Mechanisms of Evolutionary Specialization.</title>
        <authorList>
            <person name="Sun Y."/>
            <person name="Deng T."/>
            <person name="Zhang A."/>
            <person name="Moore M.J."/>
            <person name="Landis J.B."/>
            <person name="Lin N."/>
            <person name="Zhang H."/>
            <person name="Zhang X."/>
            <person name="Huang J."/>
            <person name="Zhang X."/>
            <person name="Sun H."/>
            <person name="Wang H."/>
        </authorList>
    </citation>
    <scope>NUCLEOTIDE SEQUENCE [LARGE SCALE GENOMIC DNA]</scope>
    <source>
        <strain evidence="3">TB1705</strain>
        <tissue evidence="3">Leaf</tissue>
    </source>
</reference>
<accession>A0A7J7MHD7</accession>
<dbReference type="AlphaFoldDB" id="A0A7J7MHD7"/>
<feature type="region of interest" description="Disordered" evidence="1">
    <location>
        <begin position="140"/>
        <end position="159"/>
    </location>
</feature>
<evidence type="ECO:0000256" key="1">
    <source>
        <dbReference type="SAM" id="MobiDB-lite"/>
    </source>
</evidence>
<dbReference type="OrthoDB" id="659599at2759"/>
<evidence type="ECO:0000313" key="4">
    <source>
        <dbReference type="Proteomes" id="UP000541444"/>
    </source>
</evidence>
<name>A0A7J7MHD7_9MAGN</name>
<evidence type="ECO:0000256" key="2">
    <source>
        <dbReference type="SAM" id="Phobius"/>
    </source>
</evidence>
<keyword evidence="2" id="KW-0472">Membrane</keyword>
<organism evidence="3 4">
    <name type="scientific">Kingdonia uniflora</name>
    <dbReference type="NCBI Taxonomy" id="39325"/>
    <lineage>
        <taxon>Eukaryota</taxon>
        <taxon>Viridiplantae</taxon>
        <taxon>Streptophyta</taxon>
        <taxon>Embryophyta</taxon>
        <taxon>Tracheophyta</taxon>
        <taxon>Spermatophyta</taxon>
        <taxon>Magnoliopsida</taxon>
        <taxon>Ranunculales</taxon>
        <taxon>Circaeasteraceae</taxon>
        <taxon>Kingdonia</taxon>
    </lineage>
</organism>
<protein>
    <submittedName>
        <fullName evidence="3">Uncharacterized protein</fullName>
    </submittedName>
</protein>
<dbReference type="PANTHER" id="PTHR33625">
    <property type="entry name" value="OS08G0179900 PROTEIN"/>
    <property type="match status" value="1"/>
</dbReference>
<proteinExistence type="predicted"/>
<dbReference type="PANTHER" id="PTHR33625:SF4">
    <property type="entry name" value="OS08G0179900 PROTEIN"/>
    <property type="match status" value="1"/>
</dbReference>
<evidence type="ECO:0000313" key="3">
    <source>
        <dbReference type="EMBL" id="KAF6154200.1"/>
    </source>
</evidence>
<comment type="caution">
    <text evidence="3">The sequence shown here is derived from an EMBL/GenBank/DDBJ whole genome shotgun (WGS) entry which is preliminary data.</text>
</comment>
<sequence>MGGGAMRAAAKIFGVTSVNSGGAIRGATTSVPLPEHSVTNAARKVLKPGSILSSSPVIDDGKTAVVQSGSVQRPAWQMIDDWEFADGEEDGFLLDSMNPKPRIVFEGVPCLDEAKEATDDLKEALEKVYLNFPNATDGGESSKVIQDSTMSTPLSSSGYSETKACVTSETAVIHPSVSKPAFQAFSLLKESPQAQFVVASLVSDENVWNAVRKNEQLMEFLKLQRAGDLLSDEVNDVNVENEFQDDQKSKGASDEKHSKGNYDNIFTKIVKKVKATVVEMVSNLSGLFHDIFVGGPTEEEVKIDPNGGATIVDKTMGASLMGLAVLAIMVVLFKRN</sequence>
<keyword evidence="2" id="KW-1133">Transmembrane helix</keyword>
<keyword evidence="4" id="KW-1185">Reference proteome</keyword>
<dbReference type="Proteomes" id="UP000541444">
    <property type="component" value="Unassembled WGS sequence"/>
</dbReference>
<keyword evidence="2" id="KW-0812">Transmembrane</keyword>
<feature type="transmembrane region" description="Helical" evidence="2">
    <location>
        <begin position="315"/>
        <end position="333"/>
    </location>
</feature>